<protein>
    <submittedName>
        <fullName evidence="2">Uncharacterized protein LOC111108998</fullName>
    </submittedName>
</protein>
<dbReference type="InterPro" id="IPR050952">
    <property type="entry name" value="TRIM-NHL_E3_ligases"/>
</dbReference>
<proteinExistence type="predicted"/>
<dbReference type="GO" id="GO:0043161">
    <property type="term" value="P:proteasome-mediated ubiquitin-dependent protein catabolic process"/>
    <property type="evidence" value="ECO:0007669"/>
    <property type="project" value="TreeGrafter"/>
</dbReference>
<dbReference type="SUPFAM" id="SSF101898">
    <property type="entry name" value="NHL repeat"/>
    <property type="match status" value="1"/>
</dbReference>
<gene>
    <name evidence="2" type="primary">LOC111108998</name>
</gene>
<dbReference type="RefSeq" id="XP_022300794.1">
    <property type="nucleotide sequence ID" value="XM_022445086.1"/>
</dbReference>
<dbReference type="PANTHER" id="PTHR24104:SF50">
    <property type="entry name" value="SMP-30_GLUCONOLACTONASE_LRE-LIKE REGION DOMAIN-CONTAINING PROTEIN"/>
    <property type="match status" value="1"/>
</dbReference>
<dbReference type="GeneID" id="111108998"/>
<organism evidence="1 2">
    <name type="scientific">Crassostrea virginica</name>
    <name type="common">Eastern oyster</name>
    <dbReference type="NCBI Taxonomy" id="6565"/>
    <lineage>
        <taxon>Eukaryota</taxon>
        <taxon>Metazoa</taxon>
        <taxon>Spiralia</taxon>
        <taxon>Lophotrochozoa</taxon>
        <taxon>Mollusca</taxon>
        <taxon>Bivalvia</taxon>
        <taxon>Autobranchia</taxon>
        <taxon>Pteriomorphia</taxon>
        <taxon>Ostreida</taxon>
        <taxon>Ostreoidea</taxon>
        <taxon>Ostreidae</taxon>
        <taxon>Crassostrea</taxon>
    </lineage>
</organism>
<accession>A0A8B8BDE4</accession>
<dbReference type="KEGG" id="cvn:111108998"/>
<dbReference type="Gene3D" id="2.120.10.30">
    <property type="entry name" value="TolB, C-terminal domain"/>
    <property type="match status" value="1"/>
</dbReference>
<dbReference type="GO" id="GO:0000209">
    <property type="term" value="P:protein polyubiquitination"/>
    <property type="evidence" value="ECO:0007669"/>
    <property type="project" value="TreeGrafter"/>
</dbReference>
<reference evidence="2" key="1">
    <citation type="submission" date="2025-08" db="UniProtKB">
        <authorList>
            <consortium name="RefSeq"/>
        </authorList>
    </citation>
    <scope>IDENTIFICATION</scope>
    <source>
        <tissue evidence="2">Whole sample</tissue>
    </source>
</reference>
<dbReference type="InterPro" id="IPR011042">
    <property type="entry name" value="6-blade_b-propeller_TolB-like"/>
</dbReference>
<name>A0A8B8BDE4_CRAVI</name>
<evidence type="ECO:0000313" key="2">
    <source>
        <dbReference type="RefSeq" id="XP_022300794.1"/>
    </source>
</evidence>
<dbReference type="PANTHER" id="PTHR24104">
    <property type="entry name" value="E3 UBIQUITIN-PROTEIN LIGASE NHLRC1-RELATED"/>
    <property type="match status" value="1"/>
</dbReference>
<sequence>MKSDIDILDAQHKAAIDKQEEAINYTITKTEKVILDLKRLLNTIDVCLVSKYTSRTEEFRSLPAQFRVTVPIFTPQEIIREQIHQQIGSLSKLAIRYPVKTLLNKPQILKNIQTEYGGYFRELRRVSCLSDSELWTCGSDKIMRLYSLQGELRKSVQTKSGNIPADIEVTWNGDLVTFSGDLLVIMDSDDEKQTTVVRYLGSTEKQSIQWDDQGKALYTSGKSFYTKYLSEYRNLDICVADRYASAVIVVSADGELRFRYTNPLSTFCPYGITTDSLANIMTADYLNHCIHIIDQNGYFLHYIHNCGLHYPRGLCVNSSDNLFVVEVSTGKVKKLQYNDNSTGVLYFYSTKHNVDTVYC</sequence>
<dbReference type="GO" id="GO:0061630">
    <property type="term" value="F:ubiquitin protein ligase activity"/>
    <property type="evidence" value="ECO:0007669"/>
    <property type="project" value="TreeGrafter"/>
</dbReference>
<dbReference type="AlphaFoldDB" id="A0A8B8BDE4"/>
<keyword evidence="1" id="KW-1185">Reference proteome</keyword>
<evidence type="ECO:0000313" key="1">
    <source>
        <dbReference type="Proteomes" id="UP000694844"/>
    </source>
</evidence>
<dbReference type="Proteomes" id="UP000694844">
    <property type="component" value="Chromosome 8"/>
</dbReference>